<dbReference type="Pfam" id="PF05726">
    <property type="entry name" value="Pirin_C"/>
    <property type="match status" value="1"/>
</dbReference>
<dbReference type="CDD" id="cd02909">
    <property type="entry name" value="cupin_pirin_N"/>
    <property type="match status" value="1"/>
</dbReference>
<evidence type="ECO:0000259" key="4">
    <source>
        <dbReference type="Pfam" id="PF05726"/>
    </source>
</evidence>
<name>A0ABW0JCE8_9BURK</name>
<organism evidence="5 6">
    <name type="scientific">Paraburkholderia denitrificans</name>
    <dbReference type="NCBI Taxonomy" id="694025"/>
    <lineage>
        <taxon>Bacteria</taxon>
        <taxon>Pseudomonadati</taxon>
        <taxon>Pseudomonadota</taxon>
        <taxon>Betaproteobacteria</taxon>
        <taxon>Burkholderiales</taxon>
        <taxon>Burkholderiaceae</taxon>
        <taxon>Paraburkholderia</taxon>
    </lineage>
</organism>
<dbReference type="RefSeq" id="WP_377713610.1">
    <property type="nucleotide sequence ID" value="NZ_JBHSMP010000025.1"/>
</dbReference>
<evidence type="ECO:0000259" key="3">
    <source>
        <dbReference type="Pfam" id="PF02678"/>
    </source>
</evidence>
<feature type="domain" description="Pirin C-terminal" evidence="4">
    <location>
        <begin position="183"/>
        <end position="285"/>
    </location>
</feature>
<proteinExistence type="inferred from homology"/>
<dbReference type="PIRSF" id="PIRSF006232">
    <property type="entry name" value="Pirin"/>
    <property type="match status" value="1"/>
</dbReference>
<dbReference type="Gene3D" id="2.60.120.10">
    <property type="entry name" value="Jelly Rolls"/>
    <property type="match status" value="2"/>
</dbReference>
<dbReference type="InterPro" id="IPR011051">
    <property type="entry name" value="RmlC_Cupin_sf"/>
</dbReference>
<dbReference type="InterPro" id="IPR012093">
    <property type="entry name" value="Pirin"/>
</dbReference>
<gene>
    <name evidence="5" type="ORF">ACFPTO_18810</name>
</gene>
<accession>A0ABW0JCE8</accession>
<feature type="domain" description="Pirin N-terminal" evidence="3">
    <location>
        <begin position="34"/>
        <end position="128"/>
    </location>
</feature>
<comment type="caution">
    <text evidence="5">The sequence shown here is derived from an EMBL/GenBank/DDBJ whole genome shotgun (WGS) entry which is preliminary data.</text>
</comment>
<dbReference type="Proteomes" id="UP001596103">
    <property type="component" value="Unassembled WGS sequence"/>
</dbReference>
<dbReference type="PANTHER" id="PTHR43594">
    <property type="entry name" value="QUERCETIN 2,3-DIOXYGENASE"/>
    <property type="match status" value="1"/>
</dbReference>
<reference evidence="6" key="1">
    <citation type="journal article" date="2019" name="Int. J. Syst. Evol. Microbiol.">
        <title>The Global Catalogue of Microorganisms (GCM) 10K type strain sequencing project: providing services to taxonomists for standard genome sequencing and annotation.</title>
        <authorList>
            <consortium name="The Broad Institute Genomics Platform"/>
            <consortium name="The Broad Institute Genome Sequencing Center for Infectious Disease"/>
            <person name="Wu L."/>
            <person name="Ma J."/>
        </authorList>
    </citation>
    <scope>NUCLEOTIDE SEQUENCE [LARGE SCALE GENOMIC DNA]</scope>
    <source>
        <strain evidence="6">CCUG 56042</strain>
    </source>
</reference>
<evidence type="ECO:0000313" key="6">
    <source>
        <dbReference type="Proteomes" id="UP001596103"/>
    </source>
</evidence>
<evidence type="ECO:0000256" key="1">
    <source>
        <dbReference type="ARBA" id="ARBA00008416"/>
    </source>
</evidence>
<sequence length="299" mass="32255">MKKILGVHNAPPQHWVGDGFPVRSLFSYQDLGKAALSPFLLLDHAVPTEFGPAAHPRGVGQHPHRGFETVTIVYQGELEHKDSTGAGGLIGPGDVQWMTAGAGILHEEFHSHAFTKRGGTIEMVQLWVNLPAVDKMSAPGYQTLLNADIPSVALPEQAGQLRVIAGEFAGSLGPSHTFTPIDVWDIRLNAGHTVRFEAHDGHTLALVILRGTVKINGETVARDGQLVHFDRTGTVVEIEADGEAGVLWLSGEPIDEPVVAYGPFVMNSERQIHEAMADFNSGRFGELTGARDGGYTRRN</sequence>
<dbReference type="InterPro" id="IPR008778">
    <property type="entry name" value="Pirin_C_dom"/>
</dbReference>
<evidence type="ECO:0000256" key="2">
    <source>
        <dbReference type="RuleBase" id="RU003457"/>
    </source>
</evidence>
<comment type="similarity">
    <text evidence="1 2">Belongs to the pirin family.</text>
</comment>
<dbReference type="PANTHER" id="PTHR43594:SF1">
    <property type="entry name" value="QUERCETIN 2,3-DIOXYGENASE PA2418-RELATED"/>
    <property type="match status" value="1"/>
</dbReference>
<dbReference type="InterPro" id="IPR003829">
    <property type="entry name" value="Pirin_N_dom"/>
</dbReference>
<dbReference type="InterPro" id="IPR053186">
    <property type="entry name" value="QDO-related"/>
</dbReference>
<dbReference type="SUPFAM" id="SSF51182">
    <property type="entry name" value="RmlC-like cupins"/>
    <property type="match status" value="1"/>
</dbReference>
<dbReference type="EMBL" id="JBHSMP010000025">
    <property type="protein sequence ID" value="MFC5430831.1"/>
    <property type="molecule type" value="Genomic_DNA"/>
</dbReference>
<evidence type="ECO:0000313" key="5">
    <source>
        <dbReference type="EMBL" id="MFC5430831.1"/>
    </source>
</evidence>
<protein>
    <submittedName>
        <fullName evidence="5">Pirin family protein</fullName>
    </submittedName>
</protein>
<dbReference type="Pfam" id="PF02678">
    <property type="entry name" value="Pirin"/>
    <property type="match status" value="1"/>
</dbReference>
<dbReference type="CDD" id="cd02247">
    <property type="entry name" value="cupin_pirin_C"/>
    <property type="match status" value="1"/>
</dbReference>
<dbReference type="InterPro" id="IPR014710">
    <property type="entry name" value="RmlC-like_jellyroll"/>
</dbReference>
<keyword evidence="6" id="KW-1185">Reference proteome</keyword>